<dbReference type="EMBL" id="HQ291144">
    <property type="protein sequence ID" value="ADO19201.1"/>
    <property type="molecule type" value="Genomic_DNA"/>
</dbReference>
<evidence type="ECO:0000313" key="2">
    <source>
        <dbReference type="EMBL" id="ADO19201.1"/>
    </source>
</evidence>
<protein>
    <submittedName>
        <fullName evidence="2">Transposase</fullName>
    </submittedName>
</protein>
<reference evidence="2" key="1">
    <citation type="journal article" date="2011" name="Acta Physiol. Plant.">
        <title>An investigation on the genetic background of Nostoc flagelliforme by similarity analysis of its partial genomic DNA and phylogenetic comparison of deduced related species.</title>
        <authorList>
            <person name="Gao X."/>
            <person name="Liu K."/>
            <person name="Qiu B.S."/>
        </authorList>
    </citation>
    <scope>NUCLEOTIDE SEQUENCE</scope>
    <source>
        <strain evidence="2">Sunitezuoqi</strain>
    </source>
</reference>
<gene>
    <name evidence="2" type="ORF">Nfla_7202</name>
</gene>
<proteinExistence type="predicted"/>
<sequence>MRAGDGNEADKAVFGKILVEFKKPIVFDSIMVCDSALYSQENLKLIEHLKWISRVPMTIKKAQELVQSVEIEEIDAKERKKRSALNLSGYKWKEEIVIYGGIKQIWLIVESQKRKDSDLKKLDKNLTKEKEKVEKLLKELKKEDFESPEQARYKLKGINKILKMFEIKEVELIESKSKQNKTIYKILGVGDEKSSEIEIQIKSAGRFILATNLVDDEKLEPSEIIRNYKNQQSCERGFRFLKDPIIFLIILTFPFHLDCNLFILQVEVRNVGCNSCQLRADNCSR</sequence>
<keyword evidence="1" id="KW-0175">Coiled coil</keyword>
<dbReference type="NCBIfam" id="NF033559">
    <property type="entry name" value="transpos_IS1634"/>
    <property type="match status" value="1"/>
</dbReference>
<dbReference type="AlphaFoldDB" id="E7DQ43"/>
<dbReference type="InterPro" id="IPR047654">
    <property type="entry name" value="IS1634_transpos"/>
</dbReference>
<organism evidence="2">
    <name type="scientific">Nostoc flagelliforme str. Sunitezuoqi</name>
    <dbReference type="NCBI Taxonomy" id="676037"/>
    <lineage>
        <taxon>Bacteria</taxon>
        <taxon>Bacillati</taxon>
        <taxon>Cyanobacteriota</taxon>
        <taxon>Cyanophyceae</taxon>
        <taxon>Nostocales</taxon>
        <taxon>Nostocaceae</taxon>
        <taxon>Nostoc</taxon>
    </lineage>
</organism>
<evidence type="ECO:0000256" key="1">
    <source>
        <dbReference type="SAM" id="Coils"/>
    </source>
</evidence>
<name>E7DQ43_9NOSO</name>
<feature type="coiled-coil region" evidence="1">
    <location>
        <begin position="119"/>
        <end position="146"/>
    </location>
</feature>
<dbReference type="PANTHER" id="PTHR34614:SF2">
    <property type="entry name" value="TRANSPOSASE IS4-LIKE DOMAIN-CONTAINING PROTEIN"/>
    <property type="match status" value="1"/>
</dbReference>
<dbReference type="PANTHER" id="PTHR34614">
    <property type="match status" value="1"/>
</dbReference>
<accession>E7DQ43</accession>